<comment type="caution">
    <text evidence="1">The sequence shown here is derived from an EMBL/GenBank/DDBJ whole genome shotgun (WGS) entry which is preliminary data.</text>
</comment>
<evidence type="ECO:0000313" key="2">
    <source>
        <dbReference type="Proteomes" id="UP001142055"/>
    </source>
</evidence>
<proteinExistence type="predicted"/>
<gene>
    <name evidence="1" type="ORF">RDWZM_009579</name>
</gene>
<dbReference type="Proteomes" id="UP001142055">
    <property type="component" value="Chromosome 3"/>
</dbReference>
<dbReference type="EMBL" id="JAPWDV010000003">
    <property type="protein sequence ID" value="KAJ6218422.1"/>
    <property type="molecule type" value="Genomic_DNA"/>
</dbReference>
<dbReference type="AlphaFoldDB" id="A0A9Q0M3U1"/>
<organism evidence="1 2">
    <name type="scientific">Blomia tropicalis</name>
    <name type="common">Mite</name>
    <dbReference type="NCBI Taxonomy" id="40697"/>
    <lineage>
        <taxon>Eukaryota</taxon>
        <taxon>Metazoa</taxon>
        <taxon>Ecdysozoa</taxon>
        <taxon>Arthropoda</taxon>
        <taxon>Chelicerata</taxon>
        <taxon>Arachnida</taxon>
        <taxon>Acari</taxon>
        <taxon>Acariformes</taxon>
        <taxon>Sarcoptiformes</taxon>
        <taxon>Astigmata</taxon>
        <taxon>Glycyphagoidea</taxon>
        <taxon>Echimyopodidae</taxon>
        <taxon>Blomia</taxon>
    </lineage>
</organism>
<reference evidence="1" key="1">
    <citation type="submission" date="2022-12" db="EMBL/GenBank/DDBJ databases">
        <title>Genome assemblies of Blomia tropicalis.</title>
        <authorList>
            <person name="Cui Y."/>
        </authorList>
    </citation>
    <scope>NUCLEOTIDE SEQUENCE</scope>
    <source>
        <tissue evidence="1">Adult mites</tissue>
    </source>
</reference>
<protein>
    <submittedName>
        <fullName evidence="1">Uncharacterized protein</fullName>
    </submittedName>
</protein>
<sequence>MAFIGRCGTISYTNVWGPEVSYFANVVTRNIGVPNPLIEYSLNDAFKYALEHPDRSQDERIGGIAYQFGCQRY</sequence>
<accession>A0A9Q0M3U1</accession>
<name>A0A9Q0M3U1_BLOTA</name>
<keyword evidence="2" id="KW-1185">Reference proteome</keyword>
<evidence type="ECO:0000313" key="1">
    <source>
        <dbReference type="EMBL" id="KAJ6218422.1"/>
    </source>
</evidence>